<reference evidence="2 3" key="1">
    <citation type="journal article" date="2014" name="Nat. Commun.">
        <title>Klebsormidium flaccidum genome reveals primary factors for plant terrestrial adaptation.</title>
        <authorList>
            <person name="Hori K."/>
            <person name="Maruyama F."/>
            <person name="Fujisawa T."/>
            <person name="Togashi T."/>
            <person name="Yamamoto N."/>
            <person name="Seo M."/>
            <person name="Sato S."/>
            <person name="Yamada T."/>
            <person name="Mori H."/>
            <person name="Tajima N."/>
            <person name="Moriyama T."/>
            <person name="Ikeuchi M."/>
            <person name="Watanabe M."/>
            <person name="Wada H."/>
            <person name="Kobayashi K."/>
            <person name="Saito M."/>
            <person name="Masuda T."/>
            <person name="Sasaki-Sekimoto Y."/>
            <person name="Mashiguchi K."/>
            <person name="Awai K."/>
            <person name="Shimojima M."/>
            <person name="Masuda S."/>
            <person name="Iwai M."/>
            <person name="Nobusawa T."/>
            <person name="Narise T."/>
            <person name="Kondo S."/>
            <person name="Saito H."/>
            <person name="Sato R."/>
            <person name="Murakawa M."/>
            <person name="Ihara Y."/>
            <person name="Oshima-Yamada Y."/>
            <person name="Ohtaka K."/>
            <person name="Satoh M."/>
            <person name="Sonobe K."/>
            <person name="Ishii M."/>
            <person name="Ohtani R."/>
            <person name="Kanamori-Sato M."/>
            <person name="Honoki R."/>
            <person name="Miyazaki D."/>
            <person name="Mochizuki H."/>
            <person name="Umetsu J."/>
            <person name="Higashi K."/>
            <person name="Shibata D."/>
            <person name="Kamiya Y."/>
            <person name="Sato N."/>
            <person name="Nakamura Y."/>
            <person name="Tabata S."/>
            <person name="Ida S."/>
            <person name="Kurokawa K."/>
            <person name="Ohta H."/>
        </authorList>
    </citation>
    <scope>NUCLEOTIDE SEQUENCE [LARGE SCALE GENOMIC DNA]</scope>
    <source>
        <strain evidence="2 3">NIES-2285</strain>
    </source>
</reference>
<dbReference type="EMBL" id="DF237341">
    <property type="protein sequence ID" value="GAQ87993.1"/>
    <property type="molecule type" value="Genomic_DNA"/>
</dbReference>
<proteinExistence type="predicted"/>
<accession>A0A1Y1IBP5</accession>
<dbReference type="OrthoDB" id="514070at2759"/>
<feature type="compositionally biased region" description="Basic and acidic residues" evidence="1">
    <location>
        <begin position="9"/>
        <end position="18"/>
    </location>
</feature>
<evidence type="ECO:0000313" key="2">
    <source>
        <dbReference type="EMBL" id="GAQ87993.1"/>
    </source>
</evidence>
<gene>
    <name evidence="2" type="ORF">KFL_003920130</name>
</gene>
<dbReference type="Proteomes" id="UP000054558">
    <property type="component" value="Unassembled WGS sequence"/>
</dbReference>
<name>A0A1Y1IBP5_KLENI</name>
<sequence length="351" mass="38665">MGPATRSKRANEPNKEQPDSLGMLMRDEKRRAGARTHGDIWQEHRKPSSKADTTSKKRKKSAEKKAAEETGEDDAFKVLQAEQKTKTTKRKSGEPFEEKKEPAKKAPKRKSEEPSKEKEEPRKRARKDTETKDEPQERDTKSAEEPGAKAAPDSGDASGQQGGGGAVSGVVTINRAPTLTLWVATVAERQGYKAEEALTFGKYVSGVFAQSKGKSIGVIEADPEKEAQVKEAKREQRRGLDKVPVFGMNITVKKTPEGQVRALEAGGKPIEPRTVKAYLHRAFKDRLDDAQKAMEALAAAYPAEEVGKKAYHLYERFRPTVPQGKKGWGGKGELDLDLISNKMVQESSARG</sequence>
<feature type="compositionally biased region" description="Basic and acidic residues" evidence="1">
    <location>
        <begin position="25"/>
        <end position="46"/>
    </location>
</feature>
<evidence type="ECO:0000313" key="3">
    <source>
        <dbReference type="Proteomes" id="UP000054558"/>
    </source>
</evidence>
<organism evidence="2 3">
    <name type="scientific">Klebsormidium nitens</name>
    <name type="common">Green alga</name>
    <name type="synonym">Ulothrix nitens</name>
    <dbReference type="NCBI Taxonomy" id="105231"/>
    <lineage>
        <taxon>Eukaryota</taxon>
        <taxon>Viridiplantae</taxon>
        <taxon>Streptophyta</taxon>
        <taxon>Klebsormidiophyceae</taxon>
        <taxon>Klebsormidiales</taxon>
        <taxon>Klebsormidiaceae</taxon>
        <taxon>Klebsormidium</taxon>
    </lineage>
</organism>
<feature type="region of interest" description="Disordered" evidence="1">
    <location>
        <begin position="1"/>
        <end position="169"/>
    </location>
</feature>
<feature type="compositionally biased region" description="Basic and acidic residues" evidence="1">
    <location>
        <begin position="91"/>
        <end position="147"/>
    </location>
</feature>
<protein>
    <submittedName>
        <fullName evidence="2">Uncharacterized protein</fullName>
    </submittedName>
</protein>
<keyword evidence="3" id="KW-1185">Reference proteome</keyword>
<dbReference type="AlphaFoldDB" id="A0A1Y1IBP5"/>
<evidence type="ECO:0000256" key="1">
    <source>
        <dbReference type="SAM" id="MobiDB-lite"/>
    </source>
</evidence>
<dbReference type="OMA" id="WGAKGYL"/>